<organism evidence="1 2">
    <name type="scientific">Fischerella muscicola CCMEE 5323</name>
    <dbReference type="NCBI Taxonomy" id="2019572"/>
    <lineage>
        <taxon>Bacteria</taxon>
        <taxon>Bacillati</taxon>
        <taxon>Cyanobacteriota</taxon>
        <taxon>Cyanophyceae</taxon>
        <taxon>Nostocales</taxon>
        <taxon>Hapalosiphonaceae</taxon>
        <taxon>Fischerella</taxon>
    </lineage>
</organism>
<evidence type="ECO:0000313" key="2">
    <source>
        <dbReference type="Proteomes" id="UP000235036"/>
    </source>
</evidence>
<evidence type="ECO:0000313" key="1">
    <source>
        <dbReference type="EMBL" id="PLZ93232.1"/>
    </source>
</evidence>
<reference evidence="1 2" key="1">
    <citation type="submission" date="2017-08" db="EMBL/GenBank/DDBJ databases">
        <title>Genomes of Fischerella (Mastigocladus) sp. strains.</title>
        <authorList>
            <person name="Miller S.R."/>
        </authorList>
    </citation>
    <scope>NUCLEOTIDE SEQUENCE [LARGE SCALE GENOMIC DNA]</scope>
    <source>
        <strain evidence="1 2">CCMEE 5323</strain>
    </source>
</reference>
<proteinExistence type="predicted"/>
<keyword evidence="2" id="KW-1185">Reference proteome</keyword>
<dbReference type="Proteomes" id="UP000235036">
    <property type="component" value="Unassembled WGS sequence"/>
</dbReference>
<dbReference type="AlphaFoldDB" id="A0A2N6K7M4"/>
<sequence length="120" mass="13439">MPTSDSYFDDLISRLKDPSYAALYIETHMELEEDEALDPRLIKLALSNVAEALGEQNGMTPEQVKQYQEKLDELLSQPGSEAIYHLGEWLNNLGLKLTVTVAENTDDCVNHNANDSKLTV</sequence>
<protein>
    <submittedName>
        <fullName evidence="1">Transcriptional regulator</fullName>
    </submittedName>
</protein>
<dbReference type="EMBL" id="NRQW01000078">
    <property type="protein sequence ID" value="PLZ93232.1"/>
    <property type="molecule type" value="Genomic_DNA"/>
</dbReference>
<accession>A0A2N6K7M4</accession>
<gene>
    <name evidence="1" type="ORF">CEN44_03710</name>
</gene>
<name>A0A2N6K7M4_FISMU</name>
<comment type="caution">
    <text evidence="1">The sequence shown here is derived from an EMBL/GenBank/DDBJ whole genome shotgun (WGS) entry which is preliminary data.</text>
</comment>